<organism evidence="1 2">
    <name type="scientific">Pseudomonas putida</name>
    <name type="common">Arthrobacter siderocapsulatus</name>
    <dbReference type="NCBI Taxonomy" id="303"/>
    <lineage>
        <taxon>Bacteria</taxon>
        <taxon>Pseudomonadati</taxon>
        <taxon>Pseudomonadota</taxon>
        <taxon>Gammaproteobacteria</taxon>
        <taxon>Pseudomonadales</taxon>
        <taxon>Pseudomonadaceae</taxon>
        <taxon>Pseudomonas</taxon>
    </lineage>
</organism>
<dbReference type="EMBL" id="CP059052">
    <property type="protein sequence ID" value="QLJ16427.1"/>
    <property type="molecule type" value="Genomic_DNA"/>
</dbReference>
<dbReference type="Proteomes" id="UP000510934">
    <property type="component" value="Chromosome"/>
</dbReference>
<proteinExistence type="predicted"/>
<gene>
    <name evidence="1" type="ORF">H0H12_11110</name>
</gene>
<evidence type="ECO:0000313" key="2">
    <source>
        <dbReference type="Proteomes" id="UP000510934"/>
    </source>
</evidence>
<dbReference type="AlphaFoldDB" id="A0A7D5W201"/>
<name>A0A7D5W201_PSEPU</name>
<dbReference type="RefSeq" id="WP_121783701.1">
    <property type="nucleotide sequence ID" value="NZ_CP022561.1"/>
</dbReference>
<evidence type="ECO:0000313" key="1">
    <source>
        <dbReference type="EMBL" id="QLJ16427.1"/>
    </source>
</evidence>
<reference evidence="1 2" key="1">
    <citation type="journal article" date="2009" name="Mikrobiologiia">
        <title>[Phenanthren biodegradation and interaction of Pseudomonas putida BS3701 and Burkholderia sp.BS3702 in plant rhizosphere].</title>
        <authorList>
            <person name="Ovchinnikova A.A."/>
            <person name="Vetrova A.A."/>
            <person name="Filonov A.E."/>
            <person name="Boronin A.M."/>
        </authorList>
    </citation>
    <scope>NUCLEOTIDE SEQUENCE [LARGE SCALE GENOMIC DNA]</scope>
    <source>
        <strain evidence="1 2">BS3701</strain>
    </source>
</reference>
<accession>A0A7D5W201</accession>
<protein>
    <submittedName>
        <fullName evidence="1">Uncharacterized protein</fullName>
    </submittedName>
</protein>
<sequence length="91" mass="9914">MSAQHRAEPVAWMDSRSPQAYATISNEVKQHNLKFGGAPASAVNDYSIPLYTHADPDEVDGMRIRGGVTLRSHAKVTHMKKATPFGNGLSH</sequence>